<evidence type="ECO:0000313" key="2">
    <source>
        <dbReference type="EMBL" id="KAJ7366336.1"/>
    </source>
</evidence>
<feature type="region of interest" description="Disordered" evidence="1">
    <location>
        <begin position="1"/>
        <end position="23"/>
    </location>
</feature>
<evidence type="ECO:0000256" key="1">
    <source>
        <dbReference type="SAM" id="MobiDB-lite"/>
    </source>
</evidence>
<evidence type="ECO:0000313" key="3">
    <source>
        <dbReference type="Proteomes" id="UP001218218"/>
    </source>
</evidence>
<feature type="compositionally biased region" description="Basic and acidic residues" evidence="1">
    <location>
        <begin position="55"/>
        <end position="71"/>
    </location>
</feature>
<keyword evidence="3" id="KW-1185">Reference proteome</keyword>
<dbReference type="AlphaFoldDB" id="A0AAD7F4U6"/>
<dbReference type="EMBL" id="JARIHO010000002">
    <property type="protein sequence ID" value="KAJ7366336.1"/>
    <property type="molecule type" value="Genomic_DNA"/>
</dbReference>
<dbReference type="Proteomes" id="UP001218218">
    <property type="component" value="Unassembled WGS sequence"/>
</dbReference>
<organism evidence="2 3">
    <name type="scientific">Mycena albidolilacea</name>
    <dbReference type="NCBI Taxonomy" id="1033008"/>
    <lineage>
        <taxon>Eukaryota</taxon>
        <taxon>Fungi</taxon>
        <taxon>Dikarya</taxon>
        <taxon>Basidiomycota</taxon>
        <taxon>Agaricomycotina</taxon>
        <taxon>Agaricomycetes</taxon>
        <taxon>Agaricomycetidae</taxon>
        <taxon>Agaricales</taxon>
        <taxon>Marasmiineae</taxon>
        <taxon>Mycenaceae</taxon>
        <taxon>Mycena</taxon>
    </lineage>
</organism>
<feature type="region of interest" description="Disordered" evidence="1">
    <location>
        <begin position="40"/>
        <end position="178"/>
    </location>
</feature>
<protein>
    <submittedName>
        <fullName evidence="2">Uncharacterized protein</fullName>
    </submittedName>
</protein>
<sequence length="178" mass="19101">MDSELLKFGEGVAGGISQSVAPRTPPQDVLFLEASGSAQRVFPGGDEVGQWLVWIRRDRDRDKERGEGEKREKRKGGGGRGGAGRVATQETKTAHAPHHRRGKGGGGGTDASPRLATWSPERKCRSAPPQNTKPENPENPEKVGGRKSREDASLPTKKNCLKPQKGNPVSSLPCFGSE</sequence>
<accession>A0AAD7F4U6</accession>
<comment type="caution">
    <text evidence="2">The sequence shown here is derived from an EMBL/GenBank/DDBJ whole genome shotgun (WGS) entry which is preliminary data.</text>
</comment>
<proteinExistence type="predicted"/>
<name>A0AAD7F4U6_9AGAR</name>
<feature type="compositionally biased region" description="Basic and acidic residues" evidence="1">
    <location>
        <begin position="135"/>
        <end position="152"/>
    </location>
</feature>
<gene>
    <name evidence="2" type="ORF">DFH08DRAFT_797325</name>
</gene>
<reference evidence="2" key="1">
    <citation type="submission" date="2023-03" db="EMBL/GenBank/DDBJ databases">
        <title>Massive genome expansion in bonnet fungi (Mycena s.s.) driven by repeated elements and novel gene families across ecological guilds.</title>
        <authorList>
            <consortium name="Lawrence Berkeley National Laboratory"/>
            <person name="Harder C.B."/>
            <person name="Miyauchi S."/>
            <person name="Viragh M."/>
            <person name="Kuo A."/>
            <person name="Thoen E."/>
            <person name="Andreopoulos B."/>
            <person name="Lu D."/>
            <person name="Skrede I."/>
            <person name="Drula E."/>
            <person name="Henrissat B."/>
            <person name="Morin E."/>
            <person name="Kohler A."/>
            <person name="Barry K."/>
            <person name="LaButti K."/>
            <person name="Morin E."/>
            <person name="Salamov A."/>
            <person name="Lipzen A."/>
            <person name="Mereny Z."/>
            <person name="Hegedus B."/>
            <person name="Baldrian P."/>
            <person name="Stursova M."/>
            <person name="Weitz H."/>
            <person name="Taylor A."/>
            <person name="Grigoriev I.V."/>
            <person name="Nagy L.G."/>
            <person name="Martin F."/>
            <person name="Kauserud H."/>
        </authorList>
    </citation>
    <scope>NUCLEOTIDE SEQUENCE</scope>
    <source>
        <strain evidence="2">CBHHK002</strain>
    </source>
</reference>